<evidence type="ECO:0000256" key="1">
    <source>
        <dbReference type="SAM" id="MobiDB-lite"/>
    </source>
</evidence>
<comment type="caution">
    <text evidence="2">The sequence shown here is derived from an EMBL/GenBank/DDBJ whole genome shotgun (WGS) entry which is preliminary data.</text>
</comment>
<dbReference type="AlphaFoldDB" id="A0A164H6I5"/>
<feature type="non-terminal residue" evidence="2">
    <location>
        <position position="1"/>
    </location>
</feature>
<accession>A0A164H6I5</accession>
<feature type="compositionally biased region" description="Acidic residues" evidence="1">
    <location>
        <begin position="50"/>
        <end position="67"/>
    </location>
</feature>
<dbReference type="OrthoDB" id="7699631at2759"/>
<reference evidence="2 3" key="1">
    <citation type="submission" date="2016-03" db="EMBL/GenBank/DDBJ databases">
        <title>EvidentialGene: Evidence-directed Construction of Genes on Genomes.</title>
        <authorList>
            <person name="Gilbert D.G."/>
            <person name="Choi J.-H."/>
            <person name="Mockaitis K."/>
            <person name="Colbourne J."/>
            <person name="Pfrender M."/>
        </authorList>
    </citation>
    <scope>NUCLEOTIDE SEQUENCE [LARGE SCALE GENOMIC DNA]</scope>
    <source>
        <strain evidence="2 3">Xinb3</strain>
        <tissue evidence="2">Complete organism</tissue>
    </source>
</reference>
<dbReference type="EMBL" id="LRGB01012688">
    <property type="protein sequence ID" value="KZR99768.1"/>
    <property type="molecule type" value="Genomic_DNA"/>
</dbReference>
<protein>
    <submittedName>
        <fullName evidence="2">Uncharacterized protein</fullName>
    </submittedName>
</protein>
<gene>
    <name evidence="2" type="ORF">APZ42_004239</name>
</gene>
<feature type="region of interest" description="Disordered" evidence="1">
    <location>
        <begin position="50"/>
        <end position="90"/>
    </location>
</feature>
<evidence type="ECO:0000313" key="3">
    <source>
        <dbReference type="Proteomes" id="UP000076858"/>
    </source>
</evidence>
<dbReference type="Proteomes" id="UP000076858">
    <property type="component" value="Unassembled WGS sequence"/>
</dbReference>
<sequence>VKHSQRIRAIHSVSTEAYGASVDLFEEGAMNNVNDAETDPFVEIELDIELDNNDESDHSDDEFDSESDSGLGGMDSNAIETEYNDFLEIE</sequence>
<name>A0A164H6I5_9CRUS</name>
<organism evidence="2 3">
    <name type="scientific">Daphnia magna</name>
    <dbReference type="NCBI Taxonomy" id="35525"/>
    <lineage>
        <taxon>Eukaryota</taxon>
        <taxon>Metazoa</taxon>
        <taxon>Ecdysozoa</taxon>
        <taxon>Arthropoda</taxon>
        <taxon>Crustacea</taxon>
        <taxon>Branchiopoda</taxon>
        <taxon>Diplostraca</taxon>
        <taxon>Cladocera</taxon>
        <taxon>Anomopoda</taxon>
        <taxon>Daphniidae</taxon>
        <taxon>Daphnia</taxon>
    </lineage>
</organism>
<evidence type="ECO:0000313" key="2">
    <source>
        <dbReference type="EMBL" id="KZR99768.1"/>
    </source>
</evidence>
<proteinExistence type="predicted"/>
<keyword evidence="3" id="KW-1185">Reference proteome</keyword>